<dbReference type="Pfam" id="PF04821">
    <property type="entry name" value="TIMELESS"/>
    <property type="match status" value="1"/>
</dbReference>
<evidence type="ECO:0000313" key="8">
    <source>
        <dbReference type="EnsemblMetazoa" id="Aqu2.1.26309_001"/>
    </source>
</evidence>
<dbReference type="InParanoid" id="A0A1X7UEC0"/>
<comment type="subcellular location">
    <subcellularLocation>
        <location evidence="1">Nucleus</location>
    </subcellularLocation>
</comment>
<evidence type="ECO:0008006" key="10">
    <source>
        <dbReference type="Google" id="ProtNLM"/>
    </source>
</evidence>
<evidence type="ECO:0000256" key="1">
    <source>
        <dbReference type="ARBA" id="ARBA00004123"/>
    </source>
</evidence>
<accession>A0A1X7UEC0</accession>
<reference evidence="8" key="2">
    <citation type="submission" date="2017-05" db="UniProtKB">
        <authorList>
            <consortium name="EnsemblMetazoa"/>
        </authorList>
    </citation>
    <scope>IDENTIFICATION</scope>
</reference>
<proteinExistence type="inferred from homology"/>
<dbReference type="GO" id="GO:0000076">
    <property type="term" value="P:DNA replication checkpoint signaling"/>
    <property type="evidence" value="ECO:0007669"/>
    <property type="project" value="TreeGrafter"/>
</dbReference>
<comment type="similarity">
    <text evidence="2">Belongs to the timeless family.</text>
</comment>
<name>A0A1X7UEC0_AMPQE</name>
<dbReference type="EnsemblMetazoa" id="XM_019999099.1">
    <property type="protein sequence ID" value="XP_019854658.1"/>
    <property type="gene ID" value="LOC100641215"/>
</dbReference>
<feature type="compositionally biased region" description="Basic and acidic residues" evidence="5">
    <location>
        <begin position="1099"/>
        <end position="1110"/>
    </location>
</feature>
<feature type="compositionally biased region" description="Polar residues" evidence="5">
    <location>
        <begin position="1074"/>
        <end position="1090"/>
    </location>
</feature>
<dbReference type="SUPFAM" id="SSF48371">
    <property type="entry name" value="ARM repeat"/>
    <property type="match status" value="1"/>
</dbReference>
<dbReference type="OrthoDB" id="310853at2759"/>
<evidence type="ECO:0000313" key="9">
    <source>
        <dbReference type="Proteomes" id="UP000007879"/>
    </source>
</evidence>
<evidence type="ECO:0000256" key="4">
    <source>
        <dbReference type="ARBA" id="ARBA00023306"/>
    </source>
</evidence>
<dbReference type="Pfam" id="PF26019">
    <property type="entry name" value="HTH_TIMELESS"/>
    <property type="match status" value="1"/>
</dbReference>
<dbReference type="GO" id="GO:0043111">
    <property type="term" value="P:replication fork arrest"/>
    <property type="evidence" value="ECO:0007669"/>
    <property type="project" value="TreeGrafter"/>
</dbReference>
<feature type="region of interest" description="Disordered" evidence="5">
    <location>
        <begin position="1051"/>
        <end position="1184"/>
    </location>
</feature>
<dbReference type="eggNOG" id="KOG1974">
    <property type="taxonomic scope" value="Eukaryota"/>
</dbReference>
<keyword evidence="4" id="KW-0131">Cell cycle</keyword>
<feature type="compositionally biased region" description="Polar residues" evidence="5">
    <location>
        <begin position="1051"/>
        <end position="1065"/>
    </location>
</feature>
<dbReference type="PANTHER" id="PTHR22940:SF4">
    <property type="entry name" value="PROTEIN TIMELESS HOMOLOG"/>
    <property type="match status" value="1"/>
</dbReference>
<gene>
    <name evidence="8" type="primary">100641215</name>
</gene>
<sequence>MSSELVATYSALGTKDGDQYYKGPECLACVKDLIRALRYDDDLCGVRRHLGKARILQKDLIPLLVHFNDDIPLRNDIIRLLVNFTQPVILSFPESHTHKDSATTKCMIEVSQYLRQYKEEFTVEHVMNVLGSILAELCQKDWEDRDDDDIIIIERILLLLRNVLHVPSDPAEEKRTDDDVNVHDQIIWNLHINGIDELLLFLGSNPNETQWCMHVLEILFLLLREQSPSNLATAGGARSSTERQNDENKIDELMELERVKQKRLQRTFGSRHSKFGGVYIVDNEVTSTGRNRIYHRSLQGFNDYSFDIEKRPRRTPKPKKRLIIDFQSRPSTYSIRVVLQKFSAQVLDYCFNVLMRVVKDTIKRQHSMENDETYYLWAMRFFMEFSRLHNFRVDIVSESLQLPTVHQVLQLIASYYEHMCMNKRERHAAIEWGQRLHYAVSAYKELLLHVQEMIQSKDDTVVQSSKVILSNLLYHPEYRDVFVMLLRNYNEAVVQLSFLQDVIEMTHVYLRLVKLYSKQNGQLVIQKKRKRTAAKKKTNSQQLPTEDQLMEMWESLESEIQHVITNTASASELPCPFDGASDIPIEEQKIEVMKNIHEDLKTQNISEAVLLMKAAREVWPDDVFGSNTVSPSSEISVLREIFFNPLSVTTSHDYEEEEEEEEEAVQENVTSIELEMDLSRFTAAFANNKIVQVYSLALANYKSNTDELNHAVIKMLHTISIKHEMMPMLFQMSLFRIFSDILDEPPLPRYRELQKFSSRVVADFLILSQQNKMMFAELLIWKTSGECYELKEGYGAIQRKKQLKENRNVWTREQEEELSSLYEQFKNETDIVGCILDALPSEQCRTRGIIVSKLVSKGLVSSRKDLHKKTKTNKEPWSEEELFTLKSLWQPSENINASIEQLLCSFPGRGVRDIKKQLQNLGLMQPSSGKRKHQGDEVLSVETEPRETVKKKGKKGNVDKLVQAIHTNGYSNQLAWLSTYINDEAKDRELDSEWEELCVVPVEQSTAEALETEVFHNLMISIGLMPPSEQEMYWRIPSSMSPHNLQTITESLNVPQRDTDSQITSVPEDEETQDIQNMSTNSNAMTNEAVSWSDDEDDNPHLEPANDRDPSLSPSEALELLRKEREAKQPPSKRIRVRTQFDSDDDDGGGGDNEVSSSRSISKERDEPRRLKRNALYDSDDDDD</sequence>
<protein>
    <recommendedName>
        <fullName evidence="10">Timeless N-terminal domain-containing protein</fullName>
    </recommendedName>
</protein>
<dbReference type="GO" id="GO:0006281">
    <property type="term" value="P:DNA repair"/>
    <property type="evidence" value="ECO:0007669"/>
    <property type="project" value="TreeGrafter"/>
</dbReference>
<reference evidence="9" key="1">
    <citation type="journal article" date="2010" name="Nature">
        <title>The Amphimedon queenslandica genome and the evolution of animal complexity.</title>
        <authorList>
            <person name="Srivastava M."/>
            <person name="Simakov O."/>
            <person name="Chapman J."/>
            <person name="Fahey B."/>
            <person name="Gauthier M.E."/>
            <person name="Mitros T."/>
            <person name="Richards G.S."/>
            <person name="Conaco C."/>
            <person name="Dacre M."/>
            <person name="Hellsten U."/>
            <person name="Larroux C."/>
            <person name="Putnam N.H."/>
            <person name="Stanke M."/>
            <person name="Adamska M."/>
            <person name="Darling A."/>
            <person name="Degnan S.M."/>
            <person name="Oakley T.H."/>
            <person name="Plachetzki D.C."/>
            <person name="Zhai Y."/>
            <person name="Adamski M."/>
            <person name="Calcino A."/>
            <person name="Cummins S.F."/>
            <person name="Goodstein D.M."/>
            <person name="Harris C."/>
            <person name="Jackson D.J."/>
            <person name="Leys S.P."/>
            <person name="Shu S."/>
            <person name="Woodcroft B.J."/>
            <person name="Vervoort M."/>
            <person name="Kosik K.S."/>
            <person name="Manning G."/>
            <person name="Degnan B.M."/>
            <person name="Rokhsar D.S."/>
        </authorList>
    </citation>
    <scope>NUCLEOTIDE SEQUENCE [LARGE SCALE GENOMIC DNA]</scope>
</reference>
<dbReference type="InterPro" id="IPR016024">
    <property type="entry name" value="ARM-type_fold"/>
</dbReference>
<dbReference type="STRING" id="400682.A0A1X7UEC0"/>
<dbReference type="GO" id="GO:0031298">
    <property type="term" value="C:replication fork protection complex"/>
    <property type="evidence" value="ECO:0007669"/>
    <property type="project" value="TreeGrafter"/>
</dbReference>
<evidence type="ECO:0000256" key="2">
    <source>
        <dbReference type="ARBA" id="ARBA00008174"/>
    </source>
</evidence>
<dbReference type="InterPro" id="IPR006906">
    <property type="entry name" value="Timeless_N"/>
</dbReference>
<feature type="compositionally biased region" description="Basic and acidic residues" evidence="5">
    <location>
        <begin position="1119"/>
        <end position="1128"/>
    </location>
</feature>
<feature type="domain" description="Timeless C-terminal" evidence="7">
    <location>
        <begin position="964"/>
        <end position="1045"/>
    </location>
</feature>
<evidence type="ECO:0000259" key="7">
    <source>
        <dbReference type="Pfam" id="PF05029"/>
    </source>
</evidence>
<dbReference type="GO" id="GO:0048511">
    <property type="term" value="P:rhythmic process"/>
    <property type="evidence" value="ECO:0007669"/>
    <property type="project" value="UniProtKB-KW"/>
</dbReference>
<evidence type="ECO:0000259" key="6">
    <source>
        <dbReference type="Pfam" id="PF04821"/>
    </source>
</evidence>
<dbReference type="Proteomes" id="UP000007879">
    <property type="component" value="Unassembled WGS sequence"/>
</dbReference>
<organism evidence="8">
    <name type="scientific">Amphimedon queenslandica</name>
    <name type="common">Sponge</name>
    <dbReference type="NCBI Taxonomy" id="400682"/>
    <lineage>
        <taxon>Eukaryota</taxon>
        <taxon>Metazoa</taxon>
        <taxon>Porifera</taxon>
        <taxon>Demospongiae</taxon>
        <taxon>Heteroscleromorpha</taxon>
        <taxon>Haplosclerida</taxon>
        <taxon>Niphatidae</taxon>
        <taxon>Amphimedon</taxon>
    </lineage>
</organism>
<dbReference type="PANTHER" id="PTHR22940">
    <property type="entry name" value="TIMEOUT/TIMELESS-2"/>
    <property type="match status" value="1"/>
</dbReference>
<dbReference type="AlphaFoldDB" id="A0A1X7UEC0"/>
<keyword evidence="9" id="KW-1185">Reference proteome</keyword>
<dbReference type="KEGG" id="aqu:100641215"/>
<feature type="domain" description="Timeless N-terminal" evidence="6">
    <location>
        <begin position="19"/>
        <end position="281"/>
    </location>
</feature>
<dbReference type="EnsemblMetazoa" id="Aqu2.1.26309_001">
    <property type="protein sequence ID" value="Aqu2.1.26309_001"/>
    <property type="gene ID" value="Aqu2.1.26309"/>
</dbReference>
<dbReference type="Pfam" id="PF05029">
    <property type="entry name" value="TIMELESS_C"/>
    <property type="match status" value="1"/>
</dbReference>
<evidence type="ECO:0000256" key="3">
    <source>
        <dbReference type="ARBA" id="ARBA00023242"/>
    </source>
</evidence>
<dbReference type="InterPro" id="IPR044998">
    <property type="entry name" value="Timeless"/>
</dbReference>
<evidence type="ECO:0000256" key="5">
    <source>
        <dbReference type="SAM" id="MobiDB-lite"/>
    </source>
</evidence>
<keyword evidence="3" id="KW-0539">Nucleus</keyword>
<dbReference type="InterPro" id="IPR007725">
    <property type="entry name" value="TIMELESS_C"/>
</dbReference>
<dbReference type="GO" id="GO:0003677">
    <property type="term" value="F:DNA binding"/>
    <property type="evidence" value="ECO:0007669"/>
    <property type="project" value="TreeGrafter"/>
</dbReference>